<feature type="compositionally biased region" description="Low complexity" evidence="1">
    <location>
        <begin position="355"/>
        <end position="366"/>
    </location>
</feature>
<proteinExistence type="predicted"/>
<protein>
    <recommendedName>
        <fullName evidence="3">PKD domain-containing protein</fullName>
    </recommendedName>
</protein>
<name>A0A3B0TPH9_9ZZZZ</name>
<evidence type="ECO:0000256" key="1">
    <source>
        <dbReference type="SAM" id="MobiDB-lite"/>
    </source>
</evidence>
<evidence type="ECO:0008006" key="3">
    <source>
        <dbReference type="Google" id="ProtNLM"/>
    </source>
</evidence>
<gene>
    <name evidence="2" type="ORF">MNBD_ACTINO01-544</name>
</gene>
<feature type="region of interest" description="Disordered" evidence="1">
    <location>
        <begin position="655"/>
        <end position="689"/>
    </location>
</feature>
<sequence>RLYGFRDGVSLPGSPLMPETAARVDVVIGEPGVLAEARSRPFTDRTWNFLLPYTWTTGHVTLRMEVNPSSDPGQIEEVPFADGYVNTLTRSVTFRDTGRISAFPTLVEFFWRCTQDQIDLGRNLCAGAGVGDIKSASPTEEQARTSLTQWWRVLPARGDLPYFTDFGGVRLAQRNPSSSIPLGPDRTSGVVSGFSWGDLKSAFGDLYCGSSWFSTKIGTPAMRTFAYFLTPPDAPIGGGCAWVGEPTMFRTSIFWGTLAQEAGHTAGLRHSGEGHGEKAGRIRWPGDHGEIAPSESPTWGFDTTSMAVVTPPTGGYVHDYLSYGPSPVWTSVDGWNHMFDALLRNRPSGDRRGRSASSGGSDDPGGVVEDDATQHVVVSVAVTTGGLVLGRSYLSDDQASDLGEPIEVTLLDDTSRPIGVSEGWILPGPTHAVDDGYLVRIDLPSDSEAVGISLPDGATVMSSGITPVVEGLVAGVADGALSVTWIGDSSDGFVVEASLEGGAWWSIGSSEEPGVEIDLDDLYLDGDGWRIRVQASDGMRVASATIGGVDLGTSTPLALITTPLEGDFVRSGIIRATAGIGSVGTSEAMTYRWSLDGQAVGDGREVPIPLVVPGRHEISLTVIGPTGESTDSISVSVITDTDADGMDDQWEIAHGLDPLDSSDGSEDPDGDGLQNLREFEAGTDPLAID</sequence>
<feature type="non-terminal residue" evidence="2">
    <location>
        <position position="689"/>
    </location>
</feature>
<feature type="non-terminal residue" evidence="2">
    <location>
        <position position="1"/>
    </location>
</feature>
<evidence type="ECO:0000313" key="2">
    <source>
        <dbReference type="EMBL" id="VAW08976.1"/>
    </source>
</evidence>
<feature type="region of interest" description="Disordered" evidence="1">
    <location>
        <begin position="346"/>
        <end position="369"/>
    </location>
</feature>
<dbReference type="EMBL" id="UOEI01000661">
    <property type="protein sequence ID" value="VAW08976.1"/>
    <property type="molecule type" value="Genomic_DNA"/>
</dbReference>
<reference evidence="2" key="1">
    <citation type="submission" date="2018-06" db="EMBL/GenBank/DDBJ databases">
        <authorList>
            <person name="Zhirakovskaya E."/>
        </authorList>
    </citation>
    <scope>NUCLEOTIDE SEQUENCE</scope>
</reference>
<dbReference type="AlphaFoldDB" id="A0A3B0TPH9"/>
<organism evidence="2">
    <name type="scientific">hydrothermal vent metagenome</name>
    <dbReference type="NCBI Taxonomy" id="652676"/>
    <lineage>
        <taxon>unclassified sequences</taxon>
        <taxon>metagenomes</taxon>
        <taxon>ecological metagenomes</taxon>
    </lineage>
</organism>
<accession>A0A3B0TPH9</accession>